<dbReference type="RefSeq" id="WP_126021051.1">
    <property type="nucleotide sequence ID" value="NZ_RXFT01000002.1"/>
</dbReference>
<evidence type="ECO:0000259" key="1">
    <source>
        <dbReference type="Pfam" id="PF13681"/>
    </source>
</evidence>
<reference evidence="3 4" key="1">
    <citation type="submission" date="2018-12" db="EMBL/GenBank/DDBJ databases">
        <title>The genome sequences of Variovorax guangxiensis DSM 27352.</title>
        <authorList>
            <person name="Gao J."/>
            <person name="Sun J."/>
        </authorList>
    </citation>
    <scope>NUCLEOTIDE SEQUENCE [LARGE SCALE GENOMIC DNA]</scope>
    <source>
        <strain evidence="3 4">DSM 27352</strain>
    </source>
</reference>
<dbReference type="OrthoDB" id="5405962at2"/>
<dbReference type="EMBL" id="RXFT01000002">
    <property type="protein sequence ID" value="RUR66888.1"/>
    <property type="molecule type" value="Genomic_DNA"/>
</dbReference>
<dbReference type="AlphaFoldDB" id="A0A433MG59"/>
<evidence type="ECO:0000259" key="2">
    <source>
        <dbReference type="Pfam" id="PF14341"/>
    </source>
</evidence>
<gene>
    <name evidence="3" type="ORF">EJP67_07385</name>
</gene>
<dbReference type="Pfam" id="PF14341">
    <property type="entry name" value="PilX_N"/>
    <property type="match status" value="1"/>
</dbReference>
<accession>A0A433MG59</accession>
<evidence type="ECO:0000313" key="4">
    <source>
        <dbReference type="Proteomes" id="UP000281118"/>
    </source>
</evidence>
<evidence type="ECO:0008006" key="5">
    <source>
        <dbReference type="Google" id="ProtNLM"/>
    </source>
</evidence>
<dbReference type="InterPro" id="IPR025746">
    <property type="entry name" value="PilX_N_dom"/>
</dbReference>
<organism evidence="3 4">
    <name type="scientific">Variovorax guangxiensis</name>
    <dbReference type="NCBI Taxonomy" id="1775474"/>
    <lineage>
        <taxon>Bacteria</taxon>
        <taxon>Pseudomonadati</taxon>
        <taxon>Pseudomonadota</taxon>
        <taxon>Betaproteobacteria</taxon>
        <taxon>Burkholderiales</taxon>
        <taxon>Comamonadaceae</taxon>
        <taxon>Variovorax</taxon>
    </lineage>
</organism>
<evidence type="ECO:0000313" key="3">
    <source>
        <dbReference type="EMBL" id="RUR66888.1"/>
    </source>
</evidence>
<proteinExistence type="predicted"/>
<name>A0A433MG59_9BURK</name>
<dbReference type="Pfam" id="PF13681">
    <property type="entry name" value="PilX"/>
    <property type="match status" value="1"/>
</dbReference>
<feature type="domain" description="Type 4 fimbrial biogenesis protein PilX N-terminal" evidence="2">
    <location>
        <begin position="19"/>
        <end position="68"/>
    </location>
</feature>
<sequence length="204" mass="21442">MKHALFSRPGRPSRPNRQAGASLIVVLLLLVIVSILGAGAAQIATMGERSARNDRDMQVAWQSAEAALMDAEFDIHGPAASSRRAVFTDMANANAFVGGCGSSGNSKGLCALETTGKPAWLAVDFTATTGAKTTAYGEFTGRSFPAGDNGIQPAKAPRYVIEPIEDPANRDASGGSARYIFRVTAMGFGPRADIHGVVQIIYRD</sequence>
<feature type="domain" description="PilX/PilW C-terminal" evidence="1">
    <location>
        <begin position="107"/>
        <end position="203"/>
    </location>
</feature>
<dbReference type="InterPro" id="IPR025205">
    <property type="entry name" value="PilX/PilW_C"/>
</dbReference>
<comment type="caution">
    <text evidence="3">The sequence shown here is derived from an EMBL/GenBank/DDBJ whole genome shotgun (WGS) entry which is preliminary data.</text>
</comment>
<protein>
    <recommendedName>
        <fullName evidence="5">Pilus assembly protein</fullName>
    </recommendedName>
</protein>
<dbReference type="Proteomes" id="UP000281118">
    <property type="component" value="Unassembled WGS sequence"/>
</dbReference>